<dbReference type="Gene3D" id="1.10.10.10">
    <property type="entry name" value="Winged helix-like DNA-binding domain superfamily/Winged helix DNA-binding domain"/>
    <property type="match status" value="1"/>
</dbReference>
<feature type="compositionally biased region" description="Basic and acidic residues" evidence="21">
    <location>
        <begin position="484"/>
        <end position="496"/>
    </location>
</feature>
<dbReference type="GO" id="GO:0005829">
    <property type="term" value="C:cytosol"/>
    <property type="evidence" value="ECO:0007669"/>
    <property type="project" value="TreeGrafter"/>
</dbReference>
<keyword evidence="11" id="KW-0547">Nucleotide-binding</keyword>
<keyword evidence="12" id="KW-0418">Kinase</keyword>
<evidence type="ECO:0000256" key="2">
    <source>
        <dbReference type="ARBA" id="ARBA00004496"/>
    </source>
</evidence>
<evidence type="ECO:0000256" key="4">
    <source>
        <dbReference type="ARBA" id="ARBA00012513"/>
    </source>
</evidence>
<dbReference type="InterPro" id="IPR036388">
    <property type="entry name" value="WH-like_DNA-bd_sf"/>
</dbReference>
<comment type="cofactor">
    <cofactor evidence="1">
        <name>Mg(2+)</name>
        <dbReference type="ChEBI" id="CHEBI:18420"/>
    </cofactor>
</comment>
<comment type="similarity">
    <text evidence="3">Belongs to the protein kinase superfamily. RIO-type Ser/Thr kinase family.</text>
</comment>
<evidence type="ECO:0000256" key="7">
    <source>
        <dbReference type="ARBA" id="ARBA00022527"/>
    </source>
</evidence>
<dbReference type="FunFam" id="1.10.10.10:FF:000053">
    <property type="entry name" value="Serine/threonine-protein kinase RIO2"/>
    <property type="match status" value="1"/>
</dbReference>
<organism evidence="23 24">
    <name type="scientific">Leptosia nina</name>
    <dbReference type="NCBI Taxonomy" id="320188"/>
    <lineage>
        <taxon>Eukaryota</taxon>
        <taxon>Metazoa</taxon>
        <taxon>Ecdysozoa</taxon>
        <taxon>Arthropoda</taxon>
        <taxon>Hexapoda</taxon>
        <taxon>Insecta</taxon>
        <taxon>Pterygota</taxon>
        <taxon>Neoptera</taxon>
        <taxon>Endopterygota</taxon>
        <taxon>Lepidoptera</taxon>
        <taxon>Glossata</taxon>
        <taxon>Ditrysia</taxon>
        <taxon>Papilionoidea</taxon>
        <taxon>Pieridae</taxon>
        <taxon>Pierinae</taxon>
        <taxon>Leptosia</taxon>
    </lineage>
</organism>
<dbReference type="InterPro" id="IPR015285">
    <property type="entry name" value="RIO2_wHTH_N"/>
</dbReference>
<dbReference type="Proteomes" id="UP001497472">
    <property type="component" value="Unassembled WGS sequence"/>
</dbReference>
<feature type="region of interest" description="Disordered" evidence="21">
    <location>
        <begin position="465"/>
        <end position="503"/>
    </location>
</feature>
<comment type="catalytic activity">
    <reaction evidence="15">
        <text>L-threonyl-[protein] + ATP = O-phospho-L-threonyl-[protein] + ADP + H(+)</text>
        <dbReference type="Rhea" id="RHEA:46608"/>
        <dbReference type="Rhea" id="RHEA-COMP:11060"/>
        <dbReference type="Rhea" id="RHEA-COMP:11605"/>
        <dbReference type="ChEBI" id="CHEBI:15378"/>
        <dbReference type="ChEBI" id="CHEBI:30013"/>
        <dbReference type="ChEBI" id="CHEBI:30616"/>
        <dbReference type="ChEBI" id="CHEBI:61977"/>
        <dbReference type="ChEBI" id="CHEBI:456216"/>
        <dbReference type="EC" id="2.7.11.1"/>
    </reaction>
</comment>
<dbReference type="InterPro" id="IPR036390">
    <property type="entry name" value="WH_DNA-bd_sf"/>
</dbReference>
<evidence type="ECO:0000256" key="16">
    <source>
        <dbReference type="ARBA" id="ARBA00048679"/>
    </source>
</evidence>
<dbReference type="CDD" id="cd05144">
    <property type="entry name" value="RIO2_C"/>
    <property type="match status" value="1"/>
</dbReference>
<keyword evidence="7" id="KW-0723">Serine/threonine-protein kinase</keyword>
<protein>
    <recommendedName>
        <fullName evidence="18">Serine/threonine-protein kinase RIO2</fullName>
        <ecNumber evidence="4">2.7.11.1</ecNumber>
    </recommendedName>
    <alternativeName>
        <fullName evidence="20">RIO kinase 2</fullName>
    </alternativeName>
    <alternativeName>
        <fullName evidence="19">Serine/threonine-protein kinase rio2</fullName>
    </alternativeName>
</protein>
<dbReference type="PROSITE" id="PS01245">
    <property type="entry name" value="RIO1"/>
    <property type="match status" value="1"/>
</dbReference>
<comment type="catalytic activity">
    <reaction evidence="16">
        <text>L-seryl-[protein] + ATP = O-phospho-L-seryl-[protein] + ADP + H(+)</text>
        <dbReference type="Rhea" id="RHEA:17989"/>
        <dbReference type="Rhea" id="RHEA-COMP:9863"/>
        <dbReference type="Rhea" id="RHEA-COMP:11604"/>
        <dbReference type="ChEBI" id="CHEBI:15378"/>
        <dbReference type="ChEBI" id="CHEBI:29999"/>
        <dbReference type="ChEBI" id="CHEBI:30616"/>
        <dbReference type="ChEBI" id="CHEBI:83421"/>
        <dbReference type="ChEBI" id="CHEBI:456216"/>
        <dbReference type="EC" id="2.7.11.1"/>
    </reaction>
</comment>
<name>A0AAV1IXN6_9NEOP</name>
<reference evidence="23 24" key="1">
    <citation type="submission" date="2023-11" db="EMBL/GenBank/DDBJ databases">
        <authorList>
            <person name="Okamura Y."/>
        </authorList>
    </citation>
    <scope>NUCLEOTIDE SEQUENCE [LARGE SCALE GENOMIC DNA]</scope>
</reference>
<comment type="subunit">
    <text evidence="17">Associated with late 40S pre-ribosomal particles. Interacts with PLK1 (via its N-terminus).</text>
</comment>
<evidence type="ECO:0000256" key="18">
    <source>
        <dbReference type="ARBA" id="ARBA00068353"/>
    </source>
</evidence>
<evidence type="ECO:0000256" key="1">
    <source>
        <dbReference type="ARBA" id="ARBA00001946"/>
    </source>
</evidence>
<evidence type="ECO:0000256" key="3">
    <source>
        <dbReference type="ARBA" id="ARBA00009196"/>
    </source>
</evidence>
<dbReference type="InterPro" id="IPR018934">
    <property type="entry name" value="RIO_dom"/>
</dbReference>
<evidence type="ECO:0000256" key="11">
    <source>
        <dbReference type="ARBA" id="ARBA00022741"/>
    </source>
</evidence>
<dbReference type="AlphaFoldDB" id="A0AAV1IXN6"/>
<keyword evidence="14" id="KW-0460">Magnesium</keyword>
<evidence type="ECO:0000256" key="14">
    <source>
        <dbReference type="ARBA" id="ARBA00022842"/>
    </source>
</evidence>
<comment type="subcellular location">
    <subcellularLocation>
        <location evidence="2">Cytoplasm</location>
    </subcellularLocation>
</comment>
<dbReference type="Pfam" id="PF09202">
    <property type="entry name" value="Rio2_N"/>
    <property type="match status" value="1"/>
</dbReference>
<gene>
    <name evidence="23" type="ORF">LNINA_LOCUS1939</name>
</gene>
<dbReference type="GO" id="GO:0030490">
    <property type="term" value="P:maturation of SSU-rRNA"/>
    <property type="evidence" value="ECO:0007669"/>
    <property type="project" value="TreeGrafter"/>
</dbReference>
<evidence type="ECO:0000256" key="19">
    <source>
        <dbReference type="ARBA" id="ARBA00068837"/>
    </source>
</evidence>
<dbReference type="GO" id="GO:0005524">
    <property type="term" value="F:ATP binding"/>
    <property type="evidence" value="ECO:0007669"/>
    <property type="project" value="UniProtKB-KW"/>
</dbReference>
<proteinExistence type="inferred from homology"/>
<keyword evidence="13" id="KW-0067">ATP-binding</keyword>
<keyword evidence="9" id="KW-0808">Transferase</keyword>
<evidence type="ECO:0000256" key="20">
    <source>
        <dbReference type="ARBA" id="ARBA00076005"/>
    </source>
</evidence>
<feature type="domain" description="RIO kinase" evidence="22">
    <location>
        <begin position="66"/>
        <end position="289"/>
    </location>
</feature>
<dbReference type="InterPro" id="IPR030484">
    <property type="entry name" value="Rio2"/>
</dbReference>
<keyword evidence="5" id="KW-0963">Cytoplasm</keyword>
<evidence type="ECO:0000256" key="6">
    <source>
        <dbReference type="ARBA" id="ARBA00022517"/>
    </source>
</evidence>
<evidence type="ECO:0000256" key="13">
    <source>
        <dbReference type="ARBA" id="ARBA00022840"/>
    </source>
</evidence>
<dbReference type="GO" id="GO:0005634">
    <property type="term" value="C:nucleus"/>
    <property type="evidence" value="ECO:0007669"/>
    <property type="project" value="TreeGrafter"/>
</dbReference>
<dbReference type="SMART" id="SM00090">
    <property type="entry name" value="RIO"/>
    <property type="match status" value="1"/>
</dbReference>
<comment type="caution">
    <text evidence="23">The sequence shown here is derived from an EMBL/GenBank/DDBJ whole genome shotgun (WGS) entry which is preliminary data.</text>
</comment>
<dbReference type="InterPro" id="IPR011009">
    <property type="entry name" value="Kinase-like_dom_sf"/>
</dbReference>
<keyword evidence="6" id="KW-0690">Ribosome biogenesis</keyword>
<dbReference type="EC" id="2.7.11.1" evidence="4"/>
<dbReference type="GO" id="GO:0004674">
    <property type="term" value="F:protein serine/threonine kinase activity"/>
    <property type="evidence" value="ECO:0007669"/>
    <property type="project" value="UniProtKB-KW"/>
</dbReference>
<evidence type="ECO:0000313" key="23">
    <source>
        <dbReference type="EMBL" id="CAK1542001.1"/>
    </source>
</evidence>
<evidence type="ECO:0000313" key="24">
    <source>
        <dbReference type="Proteomes" id="UP001497472"/>
    </source>
</evidence>
<dbReference type="Gene3D" id="3.30.200.20">
    <property type="entry name" value="Phosphorylase Kinase, domain 1"/>
    <property type="match status" value="1"/>
</dbReference>
<dbReference type="InterPro" id="IPR018935">
    <property type="entry name" value="RIO_kinase_CS"/>
</dbReference>
<evidence type="ECO:0000256" key="15">
    <source>
        <dbReference type="ARBA" id="ARBA00047899"/>
    </source>
</evidence>
<accession>A0AAV1IXN6</accession>
<evidence type="ECO:0000256" key="8">
    <source>
        <dbReference type="ARBA" id="ARBA00022553"/>
    </source>
</evidence>
<keyword evidence="10" id="KW-0479">Metal-binding</keyword>
<evidence type="ECO:0000256" key="5">
    <source>
        <dbReference type="ARBA" id="ARBA00022490"/>
    </source>
</evidence>
<dbReference type="PANTHER" id="PTHR45852:SF1">
    <property type="entry name" value="SERINE_THREONINE-PROTEIN KINASE RIO2"/>
    <property type="match status" value="1"/>
</dbReference>
<evidence type="ECO:0000256" key="10">
    <source>
        <dbReference type="ARBA" id="ARBA00022723"/>
    </source>
</evidence>
<keyword evidence="8" id="KW-0597">Phosphoprotein</keyword>
<dbReference type="GO" id="GO:0030688">
    <property type="term" value="C:preribosome, small subunit precursor"/>
    <property type="evidence" value="ECO:0007669"/>
    <property type="project" value="TreeGrafter"/>
</dbReference>
<dbReference type="FunFam" id="3.30.200.20:FF:000052">
    <property type="entry name" value="Serine/threonine-protein kinase RIO2"/>
    <property type="match status" value="1"/>
</dbReference>
<evidence type="ECO:0000256" key="21">
    <source>
        <dbReference type="SAM" id="MobiDB-lite"/>
    </source>
</evidence>
<sequence>MGKLDVAILRYLTGEDFRVLTAVEMGMKNHELVPGSLVASIANLRHGGVHKLMKDLCKHRLLTYERGKHYDGYRLTNSGYDYLALKALTNRKVISSFGNQIGVGKESNIYIVADEDKTPLCLKLHRLGRTCFRNIKGKRDYHAHRNRASWLYLSRISATKEFAYMKALYDREFPVPKPIDFNRHCVVMELVTGGPLTHVTSVSDVEWLYDELMGLIVRLGNCGVIHGDFNEFNIMISEDGQPIIIDFPQMVSIRHPNAQLYFDRDVRCIREFFKKRFGYESEEYPKFSDLERDDELDAEIACSGYKRNETLENELLEEMGIGLEVSDAEDNEECEEIDDKASSRLGEEEIALLRQEVEASIRHDETIHTVTAKTNELTLDEEIPTLVVPPVKTETSIDRINHECDIEANNDSSNTEDKNSQKYRLAMIEKALSDVRSMRSYTSASTIAPEVIKNQVKKNLELRQKRQERKKAIAKGEASAVTRQRRDNKETIRESHGLWGWAE</sequence>
<evidence type="ECO:0000256" key="9">
    <source>
        <dbReference type="ARBA" id="ARBA00022679"/>
    </source>
</evidence>
<keyword evidence="24" id="KW-1185">Reference proteome</keyword>
<evidence type="ECO:0000259" key="22">
    <source>
        <dbReference type="SMART" id="SM00090"/>
    </source>
</evidence>
<dbReference type="Pfam" id="PF01163">
    <property type="entry name" value="RIO1"/>
    <property type="match status" value="1"/>
</dbReference>
<dbReference type="SUPFAM" id="SSF56112">
    <property type="entry name" value="Protein kinase-like (PK-like)"/>
    <property type="match status" value="1"/>
</dbReference>
<dbReference type="GO" id="GO:0046872">
    <property type="term" value="F:metal ion binding"/>
    <property type="evidence" value="ECO:0007669"/>
    <property type="project" value="UniProtKB-KW"/>
</dbReference>
<dbReference type="SUPFAM" id="SSF46785">
    <property type="entry name" value="Winged helix' DNA-binding domain"/>
    <property type="match status" value="1"/>
</dbReference>
<dbReference type="InterPro" id="IPR000687">
    <property type="entry name" value="RIO_kinase"/>
</dbReference>
<dbReference type="Gene3D" id="1.10.510.10">
    <property type="entry name" value="Transferase(Phosphotransferase) domain 1"/>
    <property type="match status" value="1"/>
</dbReference>
<dbReference type="PANTHER" id="PTHR45852">
    <property type="entry name" value="SER/THR-PROTEIN KINASE RIO2"/>
    <property type="match status" value="1"/>
</dbReference>
<evidence type="ECO:0000256" key="12">
    <source>
        <dbReference type="ARBA" id="ARBA00022777"/>
    </source>
</evidence>
<dbReference type="EMBL" id="CAVLEF010000003">
    <property type="protein sequence ID" value="CAK1542001.1"/>
    <property type="molecule type" value="Genomic_DNA"/>
</dbReference>
<evidence type="ECO:0000256" key="17">
    <source>
        <dbReference type="ARBA" id="ARBA00064676"/>
    </source>
</evidence>
<dbReference type="FunFam" id="1.10.510.10:FF:000307">
    <property type="entry name" value="Serine/threonine-protein kinase RIO2"/>
    <property type="match status" value="1"/>
</dbReference>